<comment type="caution">
    <text evidence="2">The sequence shown here is derived from an EMBL/GenBank/DDBJ whole genome shotgun (WGS) entry which is preliminary data.</text>
</comment>
<accession>A0ABU6MGB0</accession>
<name>A0ABU6MGB0_9BACI</name>
<evidence type="ECO:0000313" key="2">
    <source>
        <dbReference type="EMBL" id="MED1203716.1"/>
    </source>
</evidence>
<protein>
    <submittedName>
        <fullName evidence="2">Uncharacterized protein</fullName>
    </submittedName>
</protein>
<sequence>MPRHRWLTPEEMKRKQDRNKKLRIAVLILAIILLSAILTLLENKI</sequence>
<dbReference type="RefSeq" id="WP_157090721.1">
    <property type="nucleotide sequence ID" value="NZ_JARMAB010000014.1"/>
</dbReference>
<keyword evidence="3" id="KW-1185">Reference proteome</keyword>
<organism evidence="2 3">
    <name type="scientific">Heyndrickxia acidicola</name>
    <dbReference type="NCBI Taxonomy" id="209389"/>
    <lineage>
        <taxon>Bacteria</taxon>
        <taxon>Bacillati</taxon>
        <taxon>Bacillota</taxon>
        <taxon>Bacilli</taxon>
        <taxon>Bacillales</taxon>
        <taxon>Bacillaceae</taxon>
        <taxon>Heyndrickxia</taxon>
    </lineage>
</organism>
<keyword evidence="1" id="KW-1133">Transmembrane helix</keyword>
<proteinExistence type="predicted"/>
<evidence type="ECO:0000256" key="1">
    <source>
        <dbReference type="SAM" id="Phobius"/>
    </source>
</evidence>
<evidence type="ECO:0000313" key="3">
    <source>
        <dbReference type="Proteomes" id="UP001341444"/>
    </source>
</evidence>
<reference evidence="2 3" key="1">
    <citation type="submission" date="2023-03" db="EMBL/GenBank/DDBJ databases">
        <title>Bacillus Genome Sequencing.</title>
        <authorList>
            <person name="Dunlap C."/>
        </authorList>
    </citation>
    <scope>NUCLEOTIDE SEQUENCE [LARGE SCALE GENOMIC DNA]</scope>
    <source>
        <strain evidence="2 3">B-23453</strain>
    </source>
</reference>
<keyword evidence="1" id="KW-0472">Membrane</keyword>
<keyword evidence="1" id="KW-0812">Transmembrane</keyword>
<feature type="transmembrane region" description="Helical" evidence="1">
    <location>
        <begin position="21"/>
        <end position="41"/>
    </location>
</feature>
<dbReference type="EMBL" id="JARMAB010000014">
    <property type="protein sequence ID" value="MED1203716.1"/>
    <property type="molecule type" value="Genomic_DNA"/>
</dbReference>
<gene>
    <name evidence="2" type="ORF">P4T90_11620</name>
</gene>
<dbReference type="Proteomes" id="UP001341444">
    <property type="component" value="Unassembled WGS sequence"/>
</dbReference>